<feature type="compositionally biased region" description="Polar residues" evidence="1">
    <location>
        <begin position="9"/>
        <end position="26"/>
    </location>
</feature>
<accession>A0A9P7YAB6</accession>
<dbReference type="InterPro" id="IPR036322">
    <property type="entry name" value="WD40_repeat_dom_sf"/>
</dbReference>
<organism evidence="2 3">
    <name type="scientific">Amylocarpus encephaloides</name>
    <dbReference type="NCBI Taxonomy" id="45428"/>
    <lineage>
        <taxon>Eukaryota</taxon>
        <taxon>Fungi</taxon>
        <taxon>Dikarya</taxon>
        <taxon>Ascomycota</taxon>
        <taxon>Pezizomycotina</taxon>
        <taxon>Leotiomycetes</taxon>
        <taxon>Helotiales</taxon>
        <taxon>Helotiales incertae sedis</taxon>
        <taxon>Amylocarpus</taxon>
    </lineage>
</organism>
<dbReference type="InterPro" id="IPR051959">
    <property type="entry name" value="PAK1-Kinase_Regulator"/>
</dbReference>
<feature type="region of interest" description="Disordered" evidence="1">
    <location>
        <begin position="1"/>
        <end position="26"/>
    </location>
</feature>
<reference evidence="2" key="1">
    <citation type="journal article" date="2021" name="IMA Fungus">
        <title>Genomic characterization of three marine fungi, including Emericellopsis atlantica sp. nov. with signatures of a generalist lifestyle and marine biomass degradation.</title>
        <authorList>
            <person name="Hagestad O.C."/>
            <person name="Hou L."/>
            <person name="Andersen J.H."/>
            <person name="Hansen E.H."/>
            <person name="Altermark B."/>
            <person name="Li C."/>
            <person name="Kuhnert E."/>
            <person name="Cox R.J."/>
            <person name="Crous P.W."/>
            <person name="Spatafora J.W."/>
            <person name="Lail K."/>
            <person name="Amirebrahimi M."/>
            <person name="Lipzen A."/>
            <person name="Pangilinan J."/>
            <person name="Andreopoulos W."/>
            <person name="Hayes R.D."/>
            <person name="Ng V."/>
            <person name="Grigoriev I.V."/>
            <person name="Jackson S.A."/>
            <person name="Sutton T.D.S."/>
            <person name="Dobson A.D.W."/>
            <person name="Rama T."/>
        </authorList>
    </citation>
    <scope>NUCLEOTIDE SEQUENCE</scope>
    <source>
        <strain evidence="2">TRa018bII</strain>
    </source>
</reference>
<dbReference type="PANTHER" id="PTHR44675">
    <property type="entry name" value="PAK1 INTERACTING PROTEIN 1"/>
    <property type="match status" value="1"/>
</dbReference>
<dbReference type="Pfam" id="PF00400">
    <property type="entry name" value="WD40"/>
    <property type="match status" value="1"/>
</dbReference>
<dbReference type="SUPFAM" id="SSF50978">
    <property type="entry name" value="WD40 repeat-like"/>
    <property type="match status" value="1"/>
</dbReference>
<dbReference type="SMART" id="SM00320">
    <property type="entry name" value="WD40"/>
    <property type="match status" value="3"/>
</dbReference>
<evidence type="ECO:0000313" key="3">
    <source>
        <dbReference type="Proteomes" id="UP000824998"/>
    </source>
</evidence>
<gene>
    <name evidence="2" type="ORF">BJ875DRAFT_162604</name>
</gene>
<feature type="region of interest" description="Disordered" evidence="1">
    <location>
        <begin position="466"/>
        <end position="488"/>
    </location>
</feature>
<dbReference type="OrthoDB" id="308449at2759"/>
<evidence type="ECO:0000256" key="1">
    <source>
        <dbReference type="SAM" id="MobiDB-lite"/>
    </source>
</evidence>
<sequence>MAKRKRNSVVKTPNGSASVASQKTKTCTPSTLNSPTIIQIVAGSYDRVLHGLTATISSNDEVEFADTFLFNAHTTAIRCLALSPPSAPVPKQQQKVILASGSTDERINLYHISAHAPSYVTVPAIAGLSAKAVVENPQNKELGSLLHHSSSVTALHFPNRSKLLSSAEDNTIAVTRTRDWSLLSAIKVPVPKSMGRPSGDTAPLGGAPSGVNDFAVHPSMKLMISVGKGEKSMRLWNLVTGKKAGVLNFERDILNDVGEGKFTSGEGRKVAWGTINTGEEEFCVAFDKGAVVYGMDSMPKCKVVPQPRTTSQKWTKVHQLCYLTVGEKENQLLAMSTEDGRILFYSTVPSDLADTPTEKGKEGGLASAKLVAIVDGKISKDTEKSIRIKDFTILRTGTGTLLIIAGRSDGILELYKLSITELGFKEIGDDSLNVGKLLGSVKTGNRITCLQAFIMLPKFEGEDIEEDFEGFDEDDKEDEEATSSSDDE</sequence>
<proteinExistence type="predicted"/>
<dbReference type="AlphaFoldDB" id="A0A9P7YAB6"/>
<keyword evidence="3" id="KW-1185">Reference proteome</keyword>
<dbReference type="Gene3D" id="2.130.10.10">
    <property type="entry name" value="YVTN repeat-like/Quinoprotein amine dehydrogenase"/>
    <property type="match status" value="1"/>
</dbReference>
<dbReference type="Proteomes" id="UP000824998">
    <property type="component" value="Unassembled WGS sequence"/>
</dbReference>
<comment type="caution">
    <text evidence="2">The sequence shown here is derived from an EMBL/GenBank/DDBJ whole genome shotgun (WGS) entry which is preliminary data.</text>
</comment>
<dbReference type="InterPro" id="IPR015943">
    <property type="entry name" value="WD40/YVTN_repeat-like_dom_sf"/>
</dbReference>
<dbReference type="PANTHER" id="PTHR44675:SF1">
    <property type="entry name" value="P21-ACTIVATED PROTEIN KINASE-INTERACTING PROTEIN 1"/>
    <property type="match status" value="1"/>
</dbReference>
<evidence type="ECO:0000313" key="2">
    <source>
        <dbReference type="EMBL" id="KAG9230243.1"/>
    </source>
</evidence>
<dbReference type="EMBL" id="MU251690">
    <property type="protein sequence ID" value="KAG9230243.1"/>
    <property type="molecule type" value="Genomic_DNA"/>
</dbReference>
<name>A0A9P7YAB6_9HELO</name>
<protein>
    <submittedName>
        <fullName evidence="2">WD40-repeat-containing domain protein</fullName>
    </submittedName>
</protein>
<dbReference type="InterPro" id="IPR001680">
    <property type="entry name" value="WD40_rpt"/>
</dbReference>